<organism evidence="13 14">
    <name type="scientific">Marasmius crinis-equi</name>
    <dbReference type="NCBI Taxonomy" id="585013"/>
    <lineage>
        <taxon>Eukaryota</taxon>
        <taxon>Fungi</taxon>
        <taxon>Dikarya</taxon>
        <taxon>Basidiomycota</taxon>
        <taxon>Agaricomycotina</taxon>
        <taxon>Agaricomycetes</taxon>
        <taxon>Agaricomycetidae</taxon>
        <taxon>Agaricales</taxon>
        <taxon>Marasmiineae</taxon>
        <taxon>Marasmiaceae</taxon>
        <taxon>Marasmius</taxon>
    </lineage>
</organism>
<name>A0ABR3FJN2_9AGAR</name>
<keyword evidence="9" id="KW-0560">Oxidoreductase</keyword>
<dbReference type="InterPro" id="IPR002401">
    <property type="entry name" value="Cyt_P450_E_grp-I"/>
</dbReference>
<keyword evidence="14" id="KW-1185">Reference proteome</keyword>
<keyword evidence="7" id="KW-0479">Metal-binding</keyword>
<keyword evidence="10" id="KW-0408">Iron</keyword>
<dbReference type="PANTHER" id="PTHR24305">
    <property type="entry name" value="CYTOCHROME P450"/>
    <property type="match status" value="1"/>
</dbReference>
<evidence type="ECO:0008006" key="15">
    <source>
        <dbReference type="Google" id="ProtNLM"/>
    </source>
</evidence>
<comment type="caution">
    <text evidence="13">The sequence shown here is derived from an EMBL/GenBank/DDBJ whole genome shotgun (WGS) entry which is preliminary data.</text>
</comment>
<evidence type="ECO:0000256" key="9">
    <source>
        <dbReference type="ARBA" id="ARBA00023002"/>
    </source>
</evidence>
<evidence type="ECO:0000256" key="7">
    <source>
        <dbReference type="ARBA" id="ARBA00022723"/>
    </source>
</evidence>
<evidence type="ECO:0000256" key="11">
    <source>
        <dbReference type="ARBA" id="ARBA00023033"/>
    </source>
</evidence>
<dbReference type="SUPFAM" id="SSF48264">
    <property type="entry name" value="Cytochrome P450"/>
    <property type="match status" value="1"/>
</dbReference>
<accession>A0ABR3FJN2</accession>
<dbReference type="PRINTS" id="PR00385">
    <property type="entry name" value="P450"/>
</dbReference>
<evidence type="ECO:0000256" key="5">
    <source>
        <dbReference type="ARBA" id="ARBA00022617"/>
    </source>
</evidence>
<keyword evidence="12" id="KW-0472">Membrane</keyword>
<evidence type="ECO:0000256" key="2">
    <source>
        <dbReference type="ARBA" id="ARBA00004370"/>
    </source>
</evidence>
<keyword evidence="8" id="KW-1133">Transmembrane helix</keyword>
<evidence type="ECO:0000256" key="6">
    <source>
        <dbReference type="ARBA" id="ARBA00022692"/>
    </source>
</evidence>
<comment type="pathway">
    <text evidence="3">Secondary metabolite biosynthesis; terpenoid biosynthesis.</text>
</comment>
<dbReference type="InterPro" id="IPR001128">
    <property type="entry name" value="Cyt_P450"/>
</dbReference>
<evidence type="ECO:0000256" key="1">
    <source>
        <dbReference type="ARBA" id="ARBA00001971"/>
    </source>
</evidence>
<dbReference type="InterPro" id="IPR050121">
    <property type="entry name" value="Cytochrome_P450_monoxygenase"/>
</dbReference>
<dbReference type="CDD" id="cd11069">
    <property type="entry name" value="CYP_FUM15-like"/>
    <property type="match status" value="1"/>
</dbReference>
<evidence type="ECO:0000256" key="8">
    <source>
        <dbReference type="ARBA" id="ARBA00022989"/>
    </source>
</evidence>
<evidence type="ECO:0000313" key="13">
    <source>
        <dbReference type="EMBL" id="KAL0575385.1"/>
    </source>
</evidence>
<dbReference type="Pfam" id="PF00067">
    <property type="entry name" value="p450"/>
    <property type="match status" value="1"/>
</dbReference>
<evidence type="ECO:0000256" key="3">
    <source>
        <dbReference type="ARBA" id="ARBA00004721"/>
    </source>
</evidence>
<sequence length="519" mass="58545">MAFLSVALCALVIYYIVKRVYREYTSPIRYLPGPPSKSLIFGNLNEIFSAENSVMHEKWVEEYGPTIRYHGFLGQSRFYTTDVKATQHVLMNHYEYQKPGVMRTLLVDVFGDGLLNTEGDRHKFQNPAFGPAQIRQLTAVFVEKANELRDAWKGQIERAEGTARIEVLSWLSKMTLDVIGRAGFNYEFNAIASTDDNQNELNQAFTTIFSQSSNLGLWSTLRAHIPALRVFPNVRDGVIRTARGTMHRIGEQLLKDSKRTLAAQDEKTVAGRDLLTLLVKSNMNEKQAQQMTDEDVLAQVPTFLIAGHETTSTATTWALYALVQRPAILRKLREELLSVPTDTPTMDQLNELPYLDAVVRETLRVHPPVPSTTREATQDGVLPLSEPVNGKDYVHVRKGQAIFISILALNRSKKLWGEDAAEFNPDRWVNGRVDTSLPGVWGNMMTFLGGARSCIGFRFALVEMKALMFSLIRTFDFELAVPLENISKKSSIVQRPYVKSEEEKGGQLPLLIKVYNPDD</sequence>
<dbReference type="PANTHER" id="PTHR24305:SF166">
    <property type="entry name" value="CYTOCHROME P450 12A4, MITOCHONDRIAL-RELATED"/>
    <property type="match status" value="1"/>
</dbReference>
<gene>
    <name evidence="13" type="ORF">V5O48_006598</name>
</gene>
<evidence type="ECO:0000313" key="14">
    <source>
        <dbReference type="Proteomes" id="UP001465976"/>
    </source>
</evidence>
<proteinExistence type="inferred from homology"/>
<comment type="similarity">
    <text evidence="4">Belongs to the cytochrome P450 family.</text>
</comment>
<dbReference type="Gene3D" id="1.10.630.10">
    <property type="entry name" value="Cytochrome P450"/>
    <property type="match status" value="1"/>
</dbReference>
<keyword evidence="6" id="KW-0812">Transmembrane</keyword>
<evidence type="ECO:0000256" key="4">
    <source>
        <dbReference type="ARBA" id="ARBA00010617"/>
    </source>
</evidence>
<dbReference type="InterPro" id="IPR036396">
    <property type="entry name" value="Cyt_P450_sf"/>
</dbReference>
<evidence type="ECO:0000256" key="12">
    <source>
        <dbReference type="ARBA" id="ARBA00023136"/>
    </source>
</evidence>
<dbReference type="EMBL" id="JBAHYK010000310">
    <property type="protein sequence ID" value="KAL0575385.1"/>
    <property type="molecule type" value="Genomic_DNA"/>
</dbReference>
<protein>
    <recommendedName>
        <fullName evidence="15">Cytochrome P450</fullName>
    </recommendedName>
</protein>
<keyword evidence="5" id="KW-0349">Heme</keyword>
<comment type="cofactor">
    <cofactor evidence="1">
        <name>heme</name>
        <dbReference type="ChEBI" id="CHEBI:30413"/>
    </cofactor>
</comment>
<dbReference type="Proteomes" id="UP001465976">
    <property type="component" value="Unassembled WGS sequence"/>
</dbReference>
<dbReference type="PRINTS" id="PR00463">
    <property type="entry name" value="EP450I"/>
</dbReference>
<reference evidence="13 14" key="1">
    <citation type="submission" date="2024-02" db="EMBL/GenBank/DDBJ databases">
        <title>A draft genome for the cacao thread blight pathogen Marasmius crinis-equi.</title>
        <authorList>
            <person name="Cohen S.P."/>
            <person name="Baruah I.K."/>
            <person name="Amoako-Attah I."/>
            <person name="Bukari Y."/>
            <person name="Meinhardt L.W."/>
            <person name="Bailey B.A."/>
        </authorList>
    </citation>
    <scope>NUCLEOTIDE SEQUENCE [LARGE SCALE GENOMIC DNA]</scope>
    <source>
        <strain evidence="13 14">GH-76</strain>
    </source>
</reference>
<keyword evidence="11" id="KW-0503">Monooxygenase</keyword>
<evidence type="ECO:0000256" key="10">
    <source>
        <dbReference type="ARBA" id="ARBA00023004"/>
    </source>
</evidence>
<comment type="subcellular location">
    <subcellularLocation>
        <location evidence="2">Membrane</location>
    </subcellularLocation>
</comment>